<sequence length="205" mass="23716">MNSKNNILIVGGTGFIGYHLAKRCLKLNWSVTSISTKKPIHKRYLKSVNYIVSDITKKRKLKYLIKKNFNFVVNLGGYVDHINKKKTYNTHFLGLKNLVEIFIKKNITSFVQAGSSAEYGDTKSPHSESLNCNPKLIYGKSKLLASNYLMMMYKKYKFPVTVLRFYQVFGHKQDLNRFIPILIKACINNKKFPCSNGTHLRDFLY</sequence>
<protein>
    <recommendedName>
        <fullName evidence="2">NAD-dependent epimerase/dehydratase domain-containing protein</fullName>
    </recommendedName>
</protein>
<proteinExistence type="inferred from homology"/>
<evidence type="ECO:0000259" key="2">
    <source>
        <dbReference type="Pfam" id="PF01370"/>
    </source>
</evidence>
<name>A0A383EKQ0_9ZZZZ</name>
<dbReference type="PANTHER" id="PTHR43000">
    <property type="entry name" value="DTDP-D-GLUCOSE 4,6-DEHYDRATASE-RELATED"/>
    <property type="match status" value="1"/>
</dbReference>
<organism evidence="3">
    <name type="scientific">marine metagenome</name>
    <dbReference type="NCBI Taxonomy" id="408172"/>
    <lineage>
        <taxon>unclassified sequences</taxon>
        <taxon>metagenomes</taxon>
        <taxon>ecological metagenomes</taxon>
    </lineage>
</organism>
<dbReference type="SUPFAM" id="SSF51735">
    <property type="entry name" value="NAD(P)-binding Rossmann-fold domains"/>
    <property type="match status" value="1"/>
</dbReference>
<gene>
    <name evidence="3" type="ORF">METZ01_LOCUS509754</name>
</gene>
<dbReference type="Pfam" id="PF01370">
    <property type="entry name" value="Epimerase"/>
    <property type="match status" value="1"/>
</dbReference>
<feature type="domain" description="NAD-dependent epimerase/dehydratase" evidence="2">
    <location>
        <begin position="7"/>
        <end position="205"/>
    </location>
</feature>
<dbReference type="AlphaFoldDB" id="A0A383EKQ0"/>
<evidence type="ECO:0000256" key="1">
    <source>
        <dbReference type="ARBA" id="ARBA00007637"/>
    </source>
</evidence>
<comment type="similarity">
    <text evidence="1">Belongs to the NAD(P)-dependent epimerase/dehydratase family.</text>
</comment>
<dbReference type="Gene3D" id="3.40.50.720">
    <property type="entry name" value="NAD(P)-binding Rossmann-like Domain"/>
    <property type="match status" value="1"/>
</dbReference>
<accession>A0A383EKQ0</accession>
<dbReference type="EMBL" id="UINC01226423">
    <property type="protein sequence ID" value="SVE56900.1"/>
    <property type="molecule type" value="Genomic_DNA"/>
</dbReference>
<dbReference type="CDD" id="cd08946">
    <property type="entry name" value="SDR_e"/>
    <property type="match status" value="1"/>
</dbReference>
<feature type="non-terminal residue" evidence="3">
    <location>
        <position position="205"/>
    </location>
</feature>
<reference evidence="3" key="1">
    <citation type="submission" date="2018-05" db="EMBL/GenBank/DDBJ databases">
        <authorList>
            <person name="Lanie J.A."/>
            <person name="Ng W.-L."/>
            <person name="Kazmierczak K.M."/>
            <person name="Andrzejewski T.M."/>
            <person name="Davidsen T.M."/>
            <person name="Wayne K.J."/>
            <person name="Tettelin H."/>
            <person name="Glass J.I."/>
            <person name="Rusch D."/>
            <person name="Podicherti R."/>
            <person name="Tsui H.-C.T."/>
            <person name="Winkler M.E."/>
        </authorList>
    </citation>
    <scope>NUCLEOTIDE SEQUENCE</scope>
</reference>
<dbReference type="InterPro" id="IPR001509">
    <property type="entry name" value="Epimerase_deHydtase"/>
</dbReference>
<evidence type="ECO:0000313" key="3">
    <source>
        <dbReference type="EMBL" id="SVE56900.1"/>
    </source>
</evidence>
<dbReference type="InterPro" id="IPR036291">
    <property type="entry name" value="NAD(P)-bd_dom_sf"/>
</dbReference>